<dbReference type="PROSITE" id="PS51819">
    <property type="entry name" value="VOC"/>
    <property type="match status" value="1"/>
</dbReference>
<name>A0A2S5SRN8_9BURK</name>
<proteinExistence type="predicted"/>
<accession>A0A2S5SRN8</accession>
<evidence type="ECO:0000313" key="3">
    <source>
        <dbReference type="Proteomes" id="UP000238605"/>
    </source>
</evidence>
<dbReference type="EMBL" id="PSNX01000014">
    <property type="protein sequence ID" value="PPE65401.1"/>
    <property type="molecule type" value="Genomic_DNA"/>
</dbReference>
<dbReference type="OrthoDB" id="9795306at2"/>
<dbReference type="Gene3D" id="3.10.180.10">
    <property type="entry name" value="2,3-Dihydroxybiphenyl 1,2-Dioxygenase, domain 1"/>
    <property type="match status" value="1"/>
</dbReference>
<protein>
    <submittedName>
        <fullName evidence="2">VOC family protein</fullName>
    </submittedName>
</protein>
<feature type="domain" description="VOC" evidence="1">
    <location>
        <begin position="9"/>
        <end position="134"/>
    </location>
</feature>
<sequence length="142" mass="15677">MTSPNPMQGVLPYLFMAGRTAEAMDFYARAFGAEDIGRMPFDDGTVRLMHGQVLINGGALMMTDNGMNPGGADNAHIETNFGHLQLVVDDGRRWWERATAAGCTVLAPYERQPWGDDWGLLQDPFGIRWGIMQDGSVEPRTT</sequence>
<dbReference type="PANTHER" id="PTHR34109">
    <property type="entry name" value="BNAUNNG04460D PROTEIN-RELATED"/>
    <property type="match status" value="1"/>
</dbReference>
<dbReference type="SUPFAM" id="SSF54593">
    <property type="entry name" value="Glyoxalase/Bleomycin resistance protein/Dihydroxybiphenyl dioxygenase"/>
    <property type="match status" value="1"/>
</dbReference>
<reference evidence="2 3" key="1">
    <citation type="submission" date="2018-02" db="EMBL/GenBank/DDBJ databases">
        <title>Reclassifiation of [Polyangium] brachysporum DSM 7029 as Guopingzhaonella breviflexa gen. nov., sp. nov., a member of the family Comamonadaceae.</title>
        <authorList>
            <person name="Tang B."/>
        </authorList>
    </citation>
    <scope>NUCLEOTIDE SEQUENCE [LARGE SCALE GENOMIC DNA]</scope>
    <source>
        <strain evidence="2 3">BCRC 80649</strain>
    </source>
</reference>
<dbReference type="InterPro" id="IPR004360">
    <property type="entry name" value="Glyas_Fos-R_dOase_dom"/>
</dbReference>
<organism evidence="2 3">
    <name type="scientific">Caldimonas caldifontis</name>
    <dbReference type="NCBI Taxonomy" id="1452508"/>
    <lineage>
        <taxon>Bacteria</taxon>
        <taxon>Pseudomonadati</taxon>
        <taxon>Pseudomonadota</taxon>
        <taxon>Betaproteobacteria</taxon>
        <taxon>Burkholderiales</taxon>
        <taxon>Sphaerotilaceae</taxon>
        <taxon>Caldimonas</taxon>
    </lineage>
</organism>
<evidence type="ECO:0000313" key="2">
    <source>
        <dbReference type="EMBL" id="PPE65401.1"/>
    </source>
</evidence>
<dbReference type="AlphaFoldDB" id="A0A2S5SRN8"/>
<dbReference type="RefSeq" id="WP_104303396.1">
    <property type="nucleotide sequence ID" value="NZ_PSNX01000014.1"/>
</dbReference>
<evidence type="ECO:0000259" key="1">
    <source>
        <dbReference type="PROSITE" id="PS51819"/>
    </source>
</evidence>
<dbReference type="InterPro" id="IPR029068">
    <property type="entry name" value="Glyas_Bleomycin-R_OHBP_Dase"/>
</dbReference>
<gene>
    <name evidence="2" type="ORF">C1704_14180</name>
</gene>
<keyword evidence="3" id="KW-1185">Reference proteome</keyword>
<dbReference type="PANTHER" id="PTHR34109:SF1">
    <property type="entry name" value="VOC DOMAIN-CONTAINING PROTEIN"/>
    <property type="match status" value="1"/>
</dbReference>
<dbReference type="Pfam" id="PF00903">
    <property type="entry name" value="Glyoxalase"/>
    <property type="match status" value="1"/>
</dbReference>
<comment type="caution">
    <text evidence="2">The sequence shown here is derived from an EMBL/GenBank/DDBJ whole genome shotgun (WGS) entry which is preliminary data.</text>
</comment>
<dbReference type="InterPro" id="IPR037523">
    <property type="entry name" value="VOC_core"/>
</dbReference>
<dbReference type="Proteomes" id="UP000238605">
    <property type="component" value="Unassembled WGS sequence"/>
</dbReference>